<dbReference type="NCBIfam" id="TIGR03711">
    <property type="entry name" value="acc_sec_asp3"/>
    <property type="match status" value="1"/>
</dbReference>
<gene>
    <name evidence="1" type="primary">asp3</name>
    <name evidence="1" type="ORF">QRD39_09855</name>
</gene>
<proteinExistence type="predicted"/>
<evidence type="ECO:0000313" key="1">
    <source>
        <dbReference type="EMBL" id="MDL5044393.1"/>
    </source>
</evidence>
<name>A0ABT7LWS8_9STRE</name>
<evidence type="ECO:0000313" key="2">
    <source>
        <dbReference type="Proteomes" id="UP001529255"/>
    </source>
</evidence>
<organism evidence="1 2">
    <name type="scientific">Streptococcus raffinosi</name>
    <dbReference type="NCBI Taxonomy" id="3053355"/>
    <lineage>
        <taxon>Bacteria</taxon>
        <taxon>Bacillati</taxon>
        <taxon>Bacillota</taxon>
        <taxon>Bacilli</taxon>
        <taxon>Lactobacillales</taxon>
        <taxon>Streptococcaceae</taxon>
        <taxon>Streptococcus</taxon>
    </lineage>
</organism>
<dbReference type="Pfam" id="PF15432">
    <property type="entry name" value="Sec-ASP3"/>
    <property type="match status" value="1"/>
</dbReference>
<dbReference type="RefSeq" id="WP_037613584.1">
    <property type="nucleotide sequence ID" value="NZ_JASUZV010000018.1"/>
</dbReference>
<reference evidence="1 2" key="1">
    <citation type="submission" date="2023-06" db="EMBL/GenBank/DDBJ databases">
        <title>A potential novel species of Streptococcus isolated from human milk sample.</title>
        <authorList>
            <person name="Nguyen H.V."/>
            <person name="Trinh A.T.V."/>
            <person name="Hoang A.T.L."/>
            <person name="Bui L.N.H."/>
            <person name="Tran Q.T.L."/>
            <person name="Trinh T."/>
        </authorList>
    </citation>
    <scope>NUCLEOTIDE SEQUENCE [LARGE SCALE GENOMIC DNA]</scope>
    <source>
        <strain evidence="1 2">VTCC 12812</strain>
    </source>
</reference>
<accession>A0ABT7LWS8</accession>
<keyword evidence="2" id="KW-1185">Reference proteome</keyword>
<comment type="caution">
    <text evidence="1">The sequence shown here is derived from an EMBL/GenBank/DDBJ whole genome shotgun (WGS) entry which is preliminary data.</text>
</comment>
<dbReference type="InterPro" id="IPR022259">
    <property type="entry name" value="Acessory_Sec_prot_Asp3"/>
</dbReference>
<dbReference type="Proteomes" id="UP001529255">
    <property type="component" value="Unassembled WGS sequence"/>
</dbReference>
<protein>
    <submittedName>
        <fullName evidence="1">Accessory Sec system protein Asp3</fullName>
    </submittedName>
</protein>
<sequence length="148" mass="17012">MFRNKKSEILWGLNLRTYMYGSTVVKRQDGSVQFYNPLVPSGTDIKSWVAIQNYQSDRTQPDLPLLKKGHSYDLTANLEAVPTGSVFLKVSFLDRYDNEIKQLIEKSTQMTFVYPHEAYTYSISLLSAGVKELDFYSLKLEETGEEHV</sequence>
<dbReference type="EMBL" id="JASUZV010000018">
    <property type="protein sequence ID" value="MDL5044393.1"/>
    <property type="molecule type" value="Genomic_DNA"/>
</dbReference>